<evidence type="ECO:0008006" key="3">
    <source>
        <dbReference type="Google" id="ProtNLM"/>
    </source>
</evidence>
<accession>A0A9E7MBE0</accession>
<gene>
    <name evidence="1" type="ORF">K1720_01275</name>
</gene>
<name>A0A9E7MBE0_9EURY</name>
<dbReference type="GeneID" id="72776932"/>
<dbReference type="SUPFAM" id="SSF55961">
    <property type="entry name" value="Bet v1-like"/>
    <property type="match status" value="1"/>
</dbReference>
<sequence length="185" mass="22066">MNSKRYDEQEIHTIVKSLKNTQVEFLECKAPRGFSHCVRIAVLIDARVEEVFSLVSNINNHALFWPEYEFKSGDEGKLRKNLIYHTREKGAEKWTKYQIVDFKENSFYSGEMMEEETFLKKLRYEHYFIPVDNMTLSIESVYYSLRYGFLGKILNLLMAERIIKKRLLKAHLKLKEVAEKRKLRS</sequence>
<dbReference type="InterPro" id="IPR023393">
    <property type="entry name" value="START-like_dom_sf"/>
</dbReference>
<reference evidence="1 2" key="1">
    <citation type="submission" date="2021-08" db="EMBL/GenBank/DDBJ databases">
        <title>Thermococcus onnuriiensis IOH2.</title>
        <authorList>
            <person name="Park Y.-J."/>
        </authorList>
    </citation>
    <scope>NUCLEOTIDE SEQUENCE [LARGE SCALE GENOMIC DNA]</scope>
    <source>
        <strain evidence="1 2">IOH2</strain>
    </source>
</reference>
<dbReference type="EMBL" id="CP080572">
    <property type="protein sequence ID" value="USH00142.1"/>
    <property type="molecule type" value="Genomic_DNA"/>
</dbReference>
<keyword evidence="2" id="KW-1185">Reference proteome</keyword>
<dbReference type="Pfam" id="PF10604">
    <property type="entry name" value="Polyketide_cyc2"/>
    <property type="match status" value="1"/>
</dbReference>
<proteinExistence type="predicted"/>
<protein>
    <recommendedName>
        <fullName evidence="3">SRPBCC family protein</fullName>
    </recommendedName>
</protein>
<evidence type="ECO:0000313" key="2">
    <source>
        <dbReference type="Proteomes" id="UP001056425"/>
    </source>
</evidence>
<dbReference type="KEGG" id="thei:K1720_01275"/>
<dbReference type="AlphaFoldDB" id="A0A9E7MBE0"/>
<dbReference type="InterPro" id="IPR019587">
    <property type="entry name" value="Polyketide_cyclase/dehydratase"/>
</dbReference>
<dbReference type="Gene3D" id="3.30.530.20">
    <property type="match status" value="1"/>
</dbReference>
<evidence type="ECO:0000313" key="1">
    <source>
        <dbReference type="EMBL" id="USH00142.1"/>
    </source>
</evidence>
<dbReference type="RefSeq" id="WP_251949429.1">
    <property type="nucleotide sequence ID" value="NZ_CP080572.1"/>
</dbReference>
<organism evidence="1 2">
    <name type="scientific">Thermococcus argininiproducens</name>
    <dbReference type="NCBI Taxonomy" id="2866384"/>
    <lineage>
        <taxon>Archaea</taxon>
        <taxon>Methanobacteriati</taxon>
        <taxon>Methanobacteriota</taxon>
        <taxon>Thermococci</taxon>
        <taxon>Thermococcales</taxon>
        <taxon>Thermococcaceae</taxon>
        <taxon>Thermococcus</taxon>
    </lineage>
</organism>
<dbReference type="Proteomes" id="UP001056425">
    <property type="component" value="Chromosome"/>
</dbReference>